<dbReference type="PROSITE" id="PS51318">
    <property type="entry name" value="TAT"/>
    <property type="match status" value="1"/>
</dbReference>
<protein>
    <submittedName>
        <fullName evidence="1">DUF839 domain-containing protein</fullName>
    </submittedName>
</protein>
<reference evidence="1 2" key="1">
    <citation type="submission" date="2020-01" db="EMBL/GenBank/DDBJ databases">
        <title>Genomes of bacteria type strains.</title>
        <authorList>
            <person name="Chen J."/>
            <person name="Zhu S."/>
            <person name="Yang J."/>
        </authorList>
    </citation>
    <scope>NUCLEOTIDE SEQUENCE [LARGE SCALE GENOMIC DNA]</scope>
    <source>
        <strain evidence="1 2">LMG 24078</strain>
    </source>
</reference>
<dbReference type="AlphaFoldDB" id="A0A6N9THR7"/>
<dbReference type="Proteomes" id="UP000471381">
    <property type="component" value="Unassembled WGS sequence"/>
</dbReference>
<dbReference type="PANTHER" id="PTHR35399">
    <property type="entry name" value="SLR8030 PROTEIN"/>
    <property type="match status" value="1"/>
</dbReference>
<sequence>MISRRQFMLGSLAFGGLASSAFGKSQLSKAVASAMPISRGYGNLVKDKNSLLDLPEGFSYRVISQFGDAMSDGLNVPDRADGMGCFGLDEQRVALIRNHELHPTHIENQPQSIQQHSPALAYDSYSKGSGFEGVALPGGTSTLVYNLSTHKVEREFISLSGTVRNCSGGITPWGTWLTCEESVDKPNGVVSKDHGYIFEVPASAIAMTQPEPLKAMGRFNHEAASIDPRTGMVYLTEDRGDSVLYRFVPNTPAKLADGGKLQALKVVDRPQFDSRNWNNPSMETGQWFDIDWVDLDNPESPEDDLRIQAYEKGAALFARGEGMHWGDEELYFCCTNGGEKQLGQVMRVVPSLDGSADKLQLFLQSEDKNLYNFGDNLTVCPSGHLLVCEDQYTDIVDNHLRGITPEGEVYNFAKLHAQTELAGACFSPDGSTLFVNVYSPTKTLAITGPWLSS</sequence>
<dbReference type="InterPro" id="IPR008557">
    <property type="entry name" value="PhoX"/>
</dbReference>
<dbReference type="EMBL" id="JAAAWO010000012">
    <property type="protein sequence ID" value="NDW16700.1"/>
    <property type="molecule type" value="Genomic_DNA"/>
</dbReference>
<proteinExistence type="predicted"/>
<evidence type="ECO:0000313" key="2">
    <source>
        <dbReference type="Proteomes" id="UP000471381"/>
    </source>
</evidence>
<keyword evidence="2" id="KW-1185">Reference proteome</keyword>
<name>A0A6N9THR7_9ALTE</name>
<dbReference type="PANTHER" id="PTHR35399:SF4">
    <property type="entry name" value="MEMBRANE PROTEIN"/>
    <property type="match status" value="1"/>
</dbReference>
<dbReference type="InterPro" id="IPR006311">
    <property type="entry name" value="TAT_signal"/>
</dbReference>
<gene>
    <name evidence="1" type="ORF">GTQ48_14390</name>
</gene>
<comment type="caution">
    <text evidence="1">The sequence shown here is derived from an EMBL/GenBank/DDBJ whole genome shotgun (WGS) entry which is preliminary data.</text>
</comment>
<organism evidence="1 2">
    <name type="scientific">Alteromonas genovensis</name>
    <dbReference type="NCBI Taxonomy" id="471225"/>
    <lineage>
        <taxon>Bacteria</taxon>
        <taxon>Pseudomonadati</taxon>
        <taxon>Pseudomonadota</taxon>
        <taxon>Gammaproteobacteria</taxon>
        <taxon>Alteromonadales</taxon>
        <taxon>Alteromonadaceae</taxon>
        <taxon>Alteromonas/Salinimonas group</taxon>
        <taxon>Alteromonas</taxon>
    </lineage>
</organism>
<dbReference type="Pfam" id="PF05787">
    <property type="entry name" value="PhoX"/>
    <property type="match status" value="2"/>
</dbReference>
<dbReference type="RefSeq" id="WP_163107300.1">
    <property type="nucleotide sequence ID" value="NZ_JAAAWO010000012.1"/>
</dbReference>
<evidence type="ECO:0000313" key="1">
    <source>
        <dbReference type="EMBL" id="NDW16700.1"/>
    </source>
</evidence>
<dbReference type="SUPFAM" id="SSF63829">
    <property type="entry name" value="Calcium-dependent phosphotriesterase"/>
    <property type="match status" value="1"/>
</dbReference>
<accession>A0A6N9THR7</accession>